<dbReference type="EMBL" id="KX699866">
    <property type="protein sequence ID" value="APD73822.1"/>
    <property type="molecule type" value="Genomic_DNA"/>
</dbReference>
<feature type="region of interest" description="Disordered" evidence="1">
    <location>
        <begin position="416"/>
        <end position="454"/>
    </location>
</feature>
<evidence type="ECO:0000256" key="2">
    <source>
        <dbReference type="SAM" id="SignalP"/>
    </source>
</evidence>
<feature type="signal peptide" evidence="2">
    <location>
        <begin position="1"/>
        <end position="26"/>
    </location>
</feature>
<feature type="compositionally biased region" description="Basic and acidic residues" evidence="1">
    <location>
        <begin position="421"/>
        <end position="450"/>
    </location>
</feature>
<dbReference type="AlphaFoldDB" id="A0A1J0R7G5"/>
<dbReference type="SUPFAM" id="SSF58087">
    <property type="entry name" value="Variant surface glycoprotein (N-terminal domain)"/>
    <property type="match status" value="1"/>
</dbReference>
<proteinExistence type="predicted"/>
<protein>
    <submittedName>
        <fullName evidence="3">Variant surface glycoprotein 1125.1660</fullName>
    </submittedName>
</protein>
<dbReference type="VEuPathDB" id="TriTrypDB:Tb09.v4.0192"/>
<keyword evidence="2" id="KW-0732">Signal</keyword>
<evidence type="ECO:0000313" key="3">
    <source>
        <dbReference type="EMBL" id="APD73822.1"/>
    </source>
</evidence>
<evidence type="ECO:0000256" key="1">
    <source>
        <dbReference type="SAM" id="MobiDB-lite"/>
    </source>
</evidence>
<reference evidence="3" key="1">
    <citation type="submission" date="2016-08" db="EMBL/GenBank/DDBJ databases">
        <title>VSG repertoire of Trypanosoma brucei EATRO 1125.</title>
        <authorList>
            <person name="Cross G.A."/>
        </authorList>
    </citation>
    <scope>NUCLEOTIDE SEQUENCE</scope>
    <source>
        <strain evidence="3">EATRO 1125</strain>
    </source>
</reference>
<feature type="chain" id="PRO_5011955535" evidence="2">
    <location>
        <begin position="27"/>
        <end position="496"/>
    </location>
</feature>
<organism evidence="3">
    <name type="scientific">Trypanosoma brucei</name>
    <dbReference type="NCBI Taxonomy" id="5691"/>
    <lineage>
        <taxon>Eukaryota</taxon>
        <taxon>Discoba</taxon>
        <taxon>Euglenozoa</taxon>
        <taxon>Kinetoplastea</taxon>
        <taxon>Metakinetoplastina</taxon>
        <taxon>Trypanosomatida</taxon>
        <taxon>Trypanosomatidae</taxon>
        <taxon>Trypanosoma</taxon>
    </lineage>
</organism>
<dbReference type="VEuPathDB" id="TriTrypDB:Tb427_000425400"/>
<accession>A0A1J0R7G5</accession>
<sequence>MRHSNAASCSGPAILALVLIFKAVSSEEITGTGGASTAFDNLAISIQLAESFKTKVSTGRSRAKALQNRAFLWQIASEAKPDTAKKHAKQALQLMFQQRSRTQLEDVEAVEAGLQQAAKILDARATAIYTANKLQSVVGSTKASPTATNLASHGATAAACTIAQQLKTSTETCDETKINSKPVAVGTSPAEADKQIKLLGDAYLQKVSLKTKAVAVGGANTHTNIATPHEGDCANGAQGRTDASHLLGVDIEAATPPPTLAAKDIKQAQSGTKQCRHYGSNDKWYAPTEEQTLSAICAGLTTTLQEQQTEEKTGETLARNLKMIKLAAQLLMDEKALSKITAGDRAAKIADLIKQSHGAGPNDFKNNYLNELDKATVKFKIGETEETQSVKSISSKTDADVILSYLIVRRQQNSQAAQKQLESEKEKATGTKPDTENKTEKKDGKKKDECTGTVETDCDKTKCEWNAGKKQCKVKEGAVVSSMIKTPLLFAFSISN</sequence>
<dbReference type="VEuPathDB" id="TriTrypDB:Tbg972.9.580"/>
<name>A0A1J0R7G5_9TRYP</name>